<keyword evidence="3" id="KW-1185">Reference proteome</keyword>
<gene>
    <name evidence="2" type="ORF">PHPALM_8786</name>
</gene>
<dbReference type="EMBL" id="NCKW01004896">
    <property type="protein sequence ID" value="POM74281.1"/>
    <property type="molecule type" value="Genomic_DNA"/>
</dbReference>
<evidence type="ECO:0000313" key="2">
    <source>
        <dbReference type="EMBL" id="POM74281.1"/>
    </source>
</evidence>
<sequence length="164" mass="18510">MGVQWFFDQGAWDMAATNKVFVYVFNTEAEDLKVARVLSSRDSEKEEGLLAPDVSESITQAYIRAVTSASFTVPFGLETVKYSVNPNVIDALMIDLIHLYPSLKKLDEERSSNSAHRIAKPNKNNTGTQDTLRFSLTLNEPLIKINQNYDTRLANMEAKVYDKL</sequence>
<feature type="region of interest" description="Disordered" evidence="1">
    <location>
        <begin position="111"/>
        <end position="131"/>
    </location>
</feature>
<dbReference type="Proteomes" id="UP000237271">
    <property type="component" value="Unassembled WGS sequence"/>
</dbReference>
<comment type="caution">
    <text evidence="2">The sequence shown here is derived from an EMBL/GenBank/DDBJ whole genome shotgun (WGS) entry which is preliminary data.</text>
</comment>
<evidence type="ECO:0000313" key="3">
    <source>
        <dbReference type="Proteomes" id="UP000237271"/>
    </source>
</evidence>
<reference evidence="2 3" key="1">
    <citation type="journal article" date="2017" name="Genome Biol. Evol.">
        <title>Phytophthora megakarya and P. palmivora, closely related causal agents of cacao black pod rot, underwent increases in genome sizes and gene numbers by different mechanisms.</title>
        <authorList>
            <person name="Ali S.S."/>
            <person name="Shao J."/>
            <person name="Lary D.J."/>
            <person name="Kronmiller B."/>
            <person name="Shen D."/>
            <person name="Strem M.D."/>
            <person name="Amoako-Attah I."/>
            <person name="Akrofi A.Y."/>
            <person name="Begoude B.A."/>
            <person name="Ten Hoopen G.M."/>
            <person name="Coulibaly K."/>
            <person name="Kebe B.I."/>
            <person name="Melnick R.L."/>
            <person name="Guiltinan M.J."/>
            <person name="Tyler B.M."/>
            <person name="Meinhardt L.W."/>
            <person name="Bailey B.A."/>
        </authorList>
    </citation>
    <scope>NUCLEOTIDE SEQUENCE [LARGE SCALE GENOMIC DNA]</scope>
    <source>
        <strain evidence="3">sbr112.9</strain>
    </source>
</reference>
<dbReference type="OrthoDB" id="124827at2759"/>
<dbReference type="AlphaFoldDB" id="A0A2P4Y8Z1"/>
<protein>
    <submittedName>
        <fullName evidence="2">Uncharacterized protein</fullName>
    </submittedName>
</protein>
<evidence type="ECO:0000256" key="1">
    <source>
        <dbReference type="SAM" id="MobiDB-lite"/>
    </source>
</evidence>
<proteinExistence type="predicted"/>
<name>A0A2P4Y8Z1_9STRA</name>
<feature type="compositionally biased region" description="Polar residues" evidence="1">
    <location>
        <begin position="122"/>
        <end position="131"/>
    </location>
</feature>
<accession>A0A2P4Y8Z1</accession>
<organism evidence="2 3">
    <name type="scientific">Phytophthora palmivora</name>
    <dbReference type="NCBI Taxonomy" id="4796"/>
    <lineage>
        <taxon>Eukaryota</taxon>
        <taxon>Sar</taxon>
        <taxon>Stramenopiles</taxon>
        <taxon>Oomycota</taxon>
        <taxon>Peronosporomycetes</taxon>
        <taxon>Peronosporales</taxon>
        <taxon>Peronosporaceae</taxon>
        <taxon>Phytophthora</taxon>
    </lineage>
</organism>